<protein>
    <submittedName>
        <fullName evidence="2">Nucleotidyltransferase family protein</fullName>
    </submittedName>
</protein>
<dbReference type="PANTHER" id="PTHR43852:SF2">
    <property type="entry name" value="PROTEIN ADENYLYLTRANSFERASE MNTA"/>
    <property type="match status" value="1"/>
</dbReference>
<dbReference type="RefSeq" id="WP_340269213.1">
    <property type="nucleotide sequence ID" value="NZ_JBBEOG010000004.1"/>
</dbReference>
<proteinExistence type="predicted"/>
<dbReference type="PANTHER" id="PTHR43852">
    <property type="entry name" value="NUCLEOTIDYLTRANSFERASE"/>
    <property type="match status" value="1"/>
</dbReference>
<feature type="domain" description="Polymerase nucleotidyl transferase" evidence="1">
    <location>
        <begin position="20"/>
        <end position="95"/>
    </location>
</feature>
<dbReference type="InterPro" id="IPR043519">
    <property type="entry name" value="NT_sf"/>
</dbReference>
<dbReference type="Gene3D" id="3.30.460.10">
    <property type="entry name" value="Beta Polymerase, domain 2"/>
    <property type="match status" value="1"/>
</dbReference>
<dbReference type="EMBL" id="JBHSLD010000009">
    <property type="protein sequence ID" value="MFC5381321.1"/>
    <property type="molecule type" value="Genomic_DNA"/>
</dbReference>
<dbReference type="Proteomes" id="UP001596122">
    <property type="component" value="Unassembled WGS sequence"/>
</dbReference>
<sequence>MVTPEEGKARLLRAAESGALDEVCRRHGVRVLTVFGSAGRGEPGPGDLDVGVSFEPGVRPDVLGLATDLHDVAGREVDLGVVDGAAPLFRDRALMHATPVWESRPHEWINSAVEAHMTALDTAWLRRLDLDRLAGR</sequence>
<dbReference type="InterPro" id="IPR052930">
    <property type="entry name" value="TA_antitoxin_MntA"/>
</dbReference>
<dbReference type="SUPFAM" id="SSF81301">
    <property type="entry name" value="Nucleotidyltransferase"/>
    <property type="match status" value="1"/>
</dbReference>
<evidence type="ECO:0000259" key="1">
    <source>
        <dbReference type="Pfam" id="PF01909"/>
    </source>
</evidence>
<accession>A0ABW0GSU7</accession>
<evidence type="ECO:0000313" key="3">
    <source>
        <dbReference type="Proteomes" id="UP001596122"/>
    </source>
</evidence>
<organism evidence="2 3">
    <name type="scientific">Aquipuribacter nitratireducens</name>
    <dbReference type="NCBI Taxonomy" id="650104"/>
    <lineage>
        <taxon>Bacteria</taxon>
        <taxon>Bacillati</taxon>
        <taxon>Actinomycetota</taxon>
        <taxon>Actinomycetes</taxon>
        <taxon>Micrococcales</taxon>
        <taxon>Intrasporangiaceae</taxon>
        <taxon>Aquipuribacter</taxon>
    </lineage>
</organism>
<evidence type="ECO:0000313" key="2">
    <source>
        <dbReference type="EMBL" id="MFC5381321.1"/>
    </source>
</evidence>
<dbReference type="CDD" id="cd05403">
    <property type="entry name" value="NT_KNTase_like"/>
    <property type="match status" value="1"/>
</dbReference>
<dbReference type="InterPro" id="IPR002934">
    <property type="entry name" value="Polymerase_NTP_transf_dom"/>
</dbReference>
<keyword evidence="3" id="KW-1185">Reference proteome</keyword>
<gene>
    <name evidence="2" type="ORF">ACFPJ6_11005</name>
</gene>
<dbReference type="Pfam" id="PF01909">
    <property type="entry name" value="NTP_transf_2"/>
    <property type="match status" value="1"/>
</dbReference>
<name>A0ABW0GSU7_9MICO</name>
<comment type="caution">
    <text evidence="2">The sequence shown here is derived from an EMBL/GenBank/DDBJ whole genome shotgun (WGS) entry which is preliminary data.</text>
</comment>
<reference evidence="3" key="1">
    <citation type="journal article" date="2019" name="Int. J. Syst. Evol. Microbiol.">
        <title>The Global Catalogue of Microorganisms (GCM) 10K type strain sequencing project: providing services to taxonomists for standard genome sequencing and annotation.</title>
        <authorList>
            <consortium name="The Broad Institute Genomics Platform"/>
            <consortium name="The Broad Institute Genome Sequencing Center for Infectious Disease"/>
            <person name="Wu L."/>
            <person name="Ma J."/>
        </authorList>
    </citation>
    <scope>NUCLEOTIDE SEQUENCE [LARGE SCALE GENOMIC DNA]</scope>
    <source>
        <strain evidence="3">CCUG 43114</strain>
    </source>
</reference>